<dbReference type="EMBL" id="JALAAR010000004">
    <property type="protein sequence ID" value="MEH8016767.1"/>
    <property type="molecule type" value="Genomic_DNA"/>
</dbReference>
<feature type="signal peptide" evidence="1">
    <location>
        <begin position="1"/>
        <end position="21"/>
    </location>
</feature>
<dbReference type="RefSeq" id="WP_335735184.1">
    <property type="nucleotide sequence ID" value="NZ_JALAAR010000004.1"/>
</dbReference>
<organism evidence="2 3">
    <name type="scientific">Rheinheimera muenzenbergensis</name>
    <dbReference type="NCBI Taxonomy" id="1193628"/>
    <lineage>
        <taxon>Bacteria</taxon>
        <taxon>Pseudomonadati</taxon>
        <taxon>Pseudomonadota</taxon>
        <taxon>Gammaproteobacteria</taxon>
        <taxon>Chromatiales</taxon>
        <taxon>Chromatiaceae</taxon>
        <taxon>Rheinheimera</taxon>
    </lineage>
</organism>
<evidence type="ECO:0000313" key="3">
    <source>
        <dbReference type="Proteomes" id="UP001375382"/>
    </source>
</evidence>
<accession>A0ABU8C4D0</accession>
<protein>
    <submittedName>
        <fullName evidence="2">Uncharacterized protein</fullName>
    </submittedName>
</protein>
<sequence length="227" mass="25480">MKYKSFKLAFVMATLSLPLQASNTSTQAWPLQIDNCYSTACFFYSEQTMQAIAAIADEVYQDVNYFSLDTVLTYNDFLEDYTLLDADAKAAMRQEEYAQAKLVVLRKMAVATSLNIGLAEYNIYEQMYFNKKYSISVPSLQTEATSEDLVITIPGELDPLIYDYDIARSLTELGRSSGDVQWSMNGTTYRQSFVVIQVFGRGRSVRGTSPRVTCGATKDGMTCKVQN</sequence>
<feature type="chain" id="PRO_5047456669" evidence="1">
    <location>
        <begin position="22"/>
        <end position="227"/>
    </location>
</feature>
<comment type="caution">
    <text evidence="2">The sequence shown here is derived from an EMBL/GenBank/DDBJ whole genome shotgun (WGS) entry which is preliminary data.</text>
</comment>
<gene>
    <name evidence="2" type="ORF">MN202_05965</name>
</gene>
<proteinExistence type="predicted"/>
<dbReference type="Proteomes" id="UP001375382">
    <property type="component" value="Unassembled WGS sequence"/>
</dbReference>
<evidence type="ECO:0000313" key="2">
    <source>
        <dbReference type="EMBL" id="MEH8016767.1"/>
    </source>
</evidence>
<keyword evidence="1" id="KW-0732">Signal</keyword>
<evidence type="ECO:0000256" key="1">
    <source>
        <dbReference type="SAM" id="SignalP"/>
    </source>
</evidence>
<reference evidence="2 3" key="1">
    <citation type="journal article" date="2023" name="Ecotoxicol. Environ. Saf.">
        <title>Mercury remediation potential of mercury-resistant strain Rheinheimera metallidurans sp. nov. isolated from a municipal waste dumping site.</title>
        <authorList>
            <person name="Yadav V."/>
            <person name="Manjhi A."/>
            <person name="Vadakedath N."/>
        </authorList>
    </citation>
    <scope>NUCLEOTIDE SEQUENCE [LARGE SCALE GENOMIC DNA]</scope>
    <source>
        <strain evidence="2 3">E-49</strain>
    </source>
</reference>
<keyword evidence="3" id="KW-1185">Reference proteome</keyword>
<name>A0ABU8C4D0_9GAMM</name>